<dbReference type="InterPro" id="IPR035965">
    <property type="entry name" value="PAS-like_dom_sf"/>
</dbReference>
<keyword evidence="3" id="KW-1185">Reference proteome</keyword>
<dbReference type="GO" id="GO:0006355">
    <property type="term" value="P:regulation of DNA-templated transcription"/>
    <property type="evidence" value="ECO:0007669"/>
    <property type="project" value="InterPro"/>
</dbReference>
<protein>
    <recommendedName>
        <fullName evidence="1">PAS fold domain-containing protein</fullName>
    </recommendedName>
</protein>
<dbReference type="Proteomes" id="UP000287908">
    <property type="component" value="Unassembled WGS sequence"/>
</dbReference>
<dbReference type="EMBL" id="PIQF01000001">
    <property type="protein sequence ID" value="RUO77016.1"/>
    <property type="molecule type" value="Genomic_DNA"/>
</dbReference>
<proteinExistence type="predicted"/>
<dbReference type="AlphaFoldDB" id="A0A432ZGA7"/>
<dbReference type="SUPFAM" id="SSF55785">
    <property type="entry name" value="PYP-like sensor domain (PAS domain)"/>
    <property type="match status" value="1"/>
</dbReference>
<dbReference type="RefSeq" id="WP_126783287.1">
    <property type="nucleotide sequence ID" value="NZ_PIQF01000001.1"/>
</dbReference>
<reference evidence="2 3" key="1">
    <citation type="journal article" date="2011" name="Front. Microbiol.">
        <title>Genomic signatures of strain selection and enhancement in Bacillus atrophaeus var. globigii, a historical biowarfare simulant.</title>
        <authorList>
            <person name="Gibbons H.S."/>
            <person name="Broomall S.M."/>
            <person name="McNew L.A."/>
            <person name="Daligault H."/>
            <person name="Chapman C."/>
            <person name="Bruce D."/>
            <person name="Karavis M."/>
            <person name="Krepps M."/>
            <person name="McGregor P.A."/>
            <person name="Hong C."/>
            <person name="Park K.H."/>
            <person name="Akmal A."/>
            <person name="Feldman A."/>
            <person name="Lin J.S."/>
            <person name="Chang W.E."/>
            <person name="Higgs B.W."/>
            <person name="Demirev P."/>
            <person name="Lindquist J."/>
            <person name="Liem A."/>
            <person name="Fochler E."/>
            <person name="Read T.D."/>
            <person name="Tapia R."/>
            <person name="Johnson S."/>
            <person name="Bishop-Lilly K.A."/>
            <person name="Detter C."/>
            <person name="Han C."/>
            <person name="Sozhamannan S."/>
            <person name="Rosenzweig C.N."/>
            <person name="Skowronski E.W."/>
        </authorList>
    </citation>
    <scope>NUCLEOTIDE SEQUENCE [LARGE SCALE GENOMIC DNA]</scope>
    <source>
        <strain evidence="2 3">CL-SP19</strain>
    </source>
</reference>
<organism evidence="2 3">
    <name type="scientific">Idiomarina seosinensis</name>
    <dbReference type="NCBI Taxonomy" id="281739"/>
    <lineage>
        <taxon>Bacteria</taxon>
        <taxon>Pseudomonadati</taxon>
        <taxon>Pseudomonadota</taxon>
        <taxon>Gammaproteobacteria</taxon>
        <taxon>Alteromonadales</taxon>
        <taxon>Idiomarinaceae</taxon>
        <taxon>Idiomarina</taxon>
    </lineage>
</organism>
<evidence type="ECO:0000313" key="2">
    <source>
        <dbReference type="EMBL" id="RUO77016.1"/>
    </source>
</evidence>
<evidence type="ECO:0000259" key="1">
    <source>
        <dbReference type="Pfam" id="PF00989"/>
    </source>
</evidence>
<dbReference type="InterPro" id="IPR000014">
    <property type="entry name" value="PAS"/>
</dbReference>
<sequence>MTSGSLLLQLLGDMPTPALLTTLKRKVLYANSAAETLLKQSDSELRDRTLPLSFNNQDSFNSVALLDIADGSQCPVRYFSVPTFWHDQQVRLVH</sequence>
<gene>
    <name evidence="2" type="ORF">CWI81_00480</name>
</gene>
<dbReference type="InterPro" id="IPR013767">
    <property type="entry name" value="PAS_fold"/>
</dbReference>
<feature type="domain" description="PAS fold" evidence="1">
    <location>
        <begin position="9"/>
        <end position="71"/>
    </location>
</feature>
<dbReference type="CDD" id="cd00130">
    <property type="entry name" value="PAS"/>
    <property type="match status" value="1"/>
</dbReference>
<name>A0A432ZGA7_9GAMM</name>
<comment type="caution">
    <text evidence="2">The sequence shown here is derived from an EMBL/GenBank/DDBJ whole genome shotgun (WGS) entry which is preliminary data.</text>
</comment>
<dbReference type="Pfam" id="PF00989">
    <property type="entry name" value="PAS"/>
    <property type="match status" value="1"/>
</dbReference>
<accession>A0A432ZGA7</accession>
<evidence type="ECO:0000313" key="3">
    <source>
        <dbReference type="Proteomes" id="UP000287908"/>
    </source>
</evidence>